<dbReference type="InterPro" id="IPR014044">
    <property type="entry name" value="CAP_dom"/>
</dbReference>
<organism evidence="2 3">
    <name type="scientific">Ancylostoma duodenale</name>
    <dbReference type="NCBI Taxonomy" id="51022"/>
    <lineage>
        <taxon>Eukaryota</taxon>
        <taxon>Metazoa</taxon>
        <taxon>Ecdysozoa</taxon>
        <taxon>Nematoda</taxon>
        <taxon>Chromadorea</taxon>
        <taxon>Rhabditida</taxon>
        <taxon>Rhabditina</taxon>
        <taxon>Rhabditomorpha</taxon>
        <taxon>Strongyloidea</taxon>
        <taxon>Ancylostomatidae</taxon>
        <taxon>Ancylostomatinae</taxon>
        <taxon>Ancylostoma</taxon>
    </lineage>
</organism>
<dbReference type="Proteomes" id="UP000054047">
    <property type="component" value="Unassembled WGS sequence"/>
</dbReference>
<gene>
    <name evidence="2" type="ORF">ANCDUO_16336</name>
</gene>
<dbReference type="AlphaFoldDB" id="A0A0C2G957"/>
<evidence type="ECO:0000313" key="2">
    <source>
        <dbReference type="EMBL" id="KIH53531.1"/>
    </source>
</evidence>
<sequence length="133" mass="15287">MRRHSACALVGRILAKGEVRNGKEGNPNCPTATNMYKMRYDMALEADAEKYASTCPMFPSDKPDRFFGENFKTFTGNTTIPYMDAIKNAHQSWWSQIYKNGVNGQMKYNEYLEMKDQAPTAFTQRKHLHAIHL</sequence>
<dbReference type="CDD" id="cd05380">
    <property type="entry name" value="CAP_euk"/>
    <property type="match status" value="1"/>
</dbReference>
<dbReference type="OrthoDB" id="5874910at2759"/>
<reference evidence="2 3" key="1">
    <citation type="submission" date="2013-12" db="EMBL/GenBank/DDBJ databases">
        <title>Draft genome of the parsitic nematode Ancylostoma duodenale.</title>
        <authorList>
            <person name="Mitreva M."/>
        </authorList>
    </citation>
    <scope>NUCLEOTIDE SEQUENCE [LARGE SCALE GENOMIC DNA]</scope>
    <source>
        <strain evidence="2 3">Zhejiang</strain>
    </source>
</reference>
<dbReference type="EMBL" id="KN740981">
    <property type="protein sequence ID" value="KIH53531.1"/>
    <property type="molecule type" value="Genomic_DNA"/>
</dbReference>
<dbReference type="InterPro" id="IPR035940">
    <property type="entry name" value="CAP_sf"/>
</dbReference>
<evidence type="ECO:0000259" key="1">
    <source>
        <dbReference type="Pfam" id="PF00188"/>
    </source>
</evidence>
<feature type="domain" description="SCP" evidence="1">
    <location>
        <begin position="31"/>
        <end position="101"/>
    </location>
</feature>
<evidence type="ECO:0000313" key="3">
    <source>
        <dbReference type="Proteomes" id="UP000054047"/>
    </source>
</evidence>
<name>A0A0C2G957_9BILA</name>
<proteinExistence type="predicted"/>
<accession>A0A0C2G957</accession>
<protein>
    <submittedName>
        <fullName evidence="2">SCP-like protein</fullName>
    </submittedName>
</protein>
<keyword evidence="3" id="KW-1185">Reference proteome</keyword>
<dbReference type="Gene3D" id="3.40.33.10">
    <property type="entry name" value="CAP"/>
    <property type="match status" value="1"/>
</dbReference>
<dbReference type="Pfam" id="PF00188">
    <property type="entry name" value="CAP"/>
    <property type="match status" value="1"/>
</dbReference>
<dbReference type="SUPFAM" id="SSF55797">
    <property type="entry name" value="PR-1-like"/>
    <property type="match status" value="1"/>
</dbReference>